<dbReference type="InterPro" id="IPR036291">
    <property type="entry name" value="NAD(P)-bd_dom_sf"/>
</dbReference>
<reference evidence="2 3" key="1">
    <citation type="submission" date="2020-08" db="EMBL/GenBank/DDBJ databases">
        <title>Genomic Encyclopedia of Type Strains, Phase III (KMG-III): the genomes of soil and plant-associated and newly described type strains.</title>
        <authorList>
            <person name="Whitman W."/>
        </authorList>
    </citation>
    <scope>NUCLEOTIDE SEQUENCE [LARGE SCALE GENOMIC DNA]</scope>
    <source>
        <strain evidence="2 3">CECT 5862</strain>
    </source>
</reference>
<accession>A0A7W5AWL2</accession>
<dbReference type="InterPro" id="IPR013332">
    <property type="entry name" value="KPR_N"/>
</dbReference>
<dbReference type="Pfam" id="PF02558">
    <property type="entry name" value="ApbA"/>
    <property type="match status" value="1"/>
</dbReference>
<keyword evidence="2" id="KW-0560">Oxidoreductase</keyword>
<keyword evidence="3" id="KW-1185">Reference proteome</keyword>
<evidence type="ECO:0000313" key="3">
    <source>
        <dbReference type="Proteomes" id="UP000570361"/>
    </source>
</evidence>
<name>A0A7W5AWL2_9BACL</name>
<evidence type="ECO:0000259" key="1">
    <source>
        <dbReference type="Pfam" id="PF02558"/>
    </source>
</evidence>
<dbReference type="AlphaFoldDB" id="A0A7W5AWL2"/>
<dbReference type="EC" id="1.1.1.169" evidence="2"/>
<dbReference type="EMBL" id="JACHXK010000004">
    <property type="protein sequence ID" value="MBB3110149.1"/>
    <property type="molecule type" value="Genomic_DNA"/>
</dbReference>
<protein>
    <submittedName>
        <fullName evidence="2">2-dehydropantoate 2-reductase</fullName>
        <ecNumber evidence="2">1.1.1.169</ecNumber>
    </submittedName>
</protein>
<dbReference type="RefSeq" id="WP_183599910.1">
    <property type="nucleotide sequence ID" value="NZ_JACHXK010000004.1"/>
</dbReference>
<dbReference type="GO" id="GO:0008677">
    <property type="term" value="F:2-dehydropantoate 2-reductase activity"/>
    <property type="evidence" value="ECO:0007669"/>
    <property type="project" value="UniProtKB-EC"/>
</dbReference>
<comment type="caution">
    <text evidence="2">The sequence shown here is derived from an EMBL/GenBank/DDBJ whole genome shotgun (WGS) entry which is preliminary data.</text>
</comment>
<gene>
    <name evidence="2" type="ORF">FHS18_002216</name>
</gene>
<feature type="domain" description="Ketopantoate reductase N-terminal" evidence="1">
    <location>
        <begin position="3"/>
        <end position="155"/>
    </location>
</feature>
<dbReference type="SUPFAM" id="SSF51735">
    <property type="entry name" value="NAD(P)-binding Rossmann-fold domains"/>
    <property type="match status" value="1"/>
</dbReference>
<organism evidence="2 3">
    <name type="scientific">Paenibacillus phyllosphaerae</name>
    <dbReference type="NCBI Taxonomy" id="274593"/>
    <lineage>
        <taxon>Bacteria</taxon>
        <taxon>Bacillati</taxon>
        <taxon>Bacillota</taxon>
        <taxon>Bacilli</taxon>
        <taxon>Bacillales</taxon>
        <taxon>Paenibacillaceae</taxon>
        <taxon>Paenibacillus</taxon>
    </lineage>
</organism>
<evidence type="ECO:0000313" key="2">
    <source>
        <dbReference type="EMBL" id="MBB3110149.1"/>
    </source>
</evidence>
<dbReference type="Gene3D" id="3.40.50.720">
    <property type="entry name" value="NAD(P)-binding Rossmann-like Domain"/>
    <property type="match status" value="1"/>
</dbReference>
<sequence>MRILVYGAGVLGSYLAHVLVRGGNEVTILARGKRAEQLKSNGLVIRHYFQRRNTVDRVNVIRELAPDDRYDLIFVVMKYNDFPTVLPTLAENQSTNIVLVGNNADARGMQQKLQEKSSSKKNVNFGFQLSGGLREESGRIICIRGGGQMIVGSLEGGITIKPLLEQAFKNAKYKLTYHEDMDAWLMSHLVMIVALNAVSFLHHGDLNQASRDNRLLKQAIMAMDDGHRVLEKLNYTITPASQGNLARKHRRIFYYGLKFIHKLSFMKFVDGSFNEIAALLDSFRKLKEQVDVATLAWDALEKRTMAKFVARL</sequence>
<dbReference type="Proteomes" id="UP000570361">
    <property type="component" value="Unassembled WGS sequence"/>
</dbReference>
<proteinExistence type="predicted"/>